<dbReference type="AlphaFoldDB" id="F4Q3C2"/>
<dbReference type="KEGG" id="dfa:DFA_08628"/>
<proteinExistence type="predicted"/>
<sequence>MEWNVVCFVCLSVCLSVSFFWDIYLPLTLSVSMSIYLSCVMNIWKGGAKITPVLSQPTLSCSAEYIIRQSQSNQSNLINPTISDFYSNSFFLFLSLELAK</sequence>
<dbReference type="RefSeq" id="XP_004356116.1">
    <property type="nucleotide sequence ID" value="XM_004356063.1"/>
</dbReference>
<reference evidence="2" key="1">
    <citation type="journal article" date="2011" name="Genome Res.">
        <title>Phylogeny-wide analysis of social amoeba genomes highlights ancient origins for complex intercellular communication.</title>
        <authorList>
            <person name="Heidel A.J."/>
            <person name="Lawal H.M."/>
            <person name="Felder M."/>
            <person name="Schilde C."/>
            <person name="Helps N.R."/>
            <person name="Tunggal B."/>
            <person name="Rivero F."/>
            <person name="John U."/>
            <person name="Schleicher M."/>
            <person name="Eichinger L."/>
            <person name="Platzer M."/>
            <person name="Noegel A.A."/>
            <person name="Schaap P."/>
            <person name="Gloeckner G."/>
        </authorList>
    </citation>
    <scope>NUCLEOTIDE SEQUENCE [LARGE SCALE GENOMIC DNA]</scope>
    <source>
        <strain evidence="2">SH3</strain>
    </source>
</reference>
<dbReference type="EMBL" id="GL883021">
    <property type="protein sequence ID" value="EGG17632.1"/>
    <property type="molecule type" value="Genomic_DNA"/>
</dbReference>
<accession>F4Q3C2</accession>
<gene>
    <name evidence="1" type="ORF">DFA_08628</name>
</gene>
<organism evidence="1 2">
    <name type="scientific">Cavenderia fasciculata</name>
    <name type="common">Slime mold</name>
    <name type="synonym">Dictyostelium fasciculatum</name>
    <dbReference type="NCBI Taxonomy" id="261658"/>
    <lineage>
        <taxon>Eukaryota</taxon>
        <taxon>Amoebozoa</taxon>
        <taxon>Evosea</taxon>
        <taxon>Eumycetozoa</taxon>
        <taxon>Dictyostelia</taxon>
        <taxon>Acytosteliales</taxon>
        <taxon>Cavenderiaceae</taxon>
        <taxon>Cavenderia</taxon>
    </lineage>
</organism>
<dbReference type="GeneID" id="14869319"/>
<name>F4Q3C2_CACFS</name>
<evidence type="ECO:0000313" key="2">
    <source>
        <dbReference type="Proteomes" id="UP000007797"/>
    </source>
</evidence>
<evidence type="ECO:0000313" key="1">
    <source>
        <dbReference type="EMBL" id="EGG17632.1"/>
    </source>
</evidence>
<protein>
    <submittedName>
        <fullName evidence="1">Uncharacterized protein</fullName>
    </submittedName>
</protein>
<dbReference type="Proteomes" id="UP000007797">
    <property type="component" value="Unassembled WGS sequence"/>
</dbReference>
<keyword evidence="2" id="KW-1185">Reference proteome</keyword>